<dbReference type="GO" id="GO:0006352">
    <property type="term" value="P:DNA-templated transcription initiation"/>
    <property type="evidence" value="ECO:0007669"/>
    <property type="project" value="InterPro"/>
</dbReference>
<keyword evidence="7" id="KW-0240">DNA-directed RNA polymerase</keyword>
<dbReference type="InterPro" id="IPR039425">
    <property type="entry name" value="RNA_pol_sigma-70-like"/>
</dbReference>
<dbReference type="InterPro" id="IPR013324">
    <property type="entry name" value="RNA_pol_sigma_r3/r4-like"/>
</dbReference>
<evidence type="ECO:0000259" key="5">
    <source>
        <dbReference type="Pfam" id="PF04542"/>
    </source>
</evidence>
<dbReference type="GO" id="GO:0016987">
    <property type="term" value="F:sigma factor activity"/>
    <property type="evidence" value="ECO:0007669"/>
    <property type="project" value="UniProtKB-KW"/>
</dbReference>
<dbReference type="InterPro" id="IPR014284">
    <property type="entry name" value="RNA_pol_sigma-70_dom"/>
</dbReference>
<gene>
    <name evidence="7" type="ORF">CE91St16_12980</name>
</gene>
<name>A0AA37KLY2_9BACT</name>
<dbReference type="AlphaFoldDB" id="A0AA37KLY2"/>
<dbReference type="Pfam" id="PF08281">
    <property type="entry name" value="Sigma70_r4_2"/>
    <property type="match status" value="1"/>
</dbReference>
<proteinExistence type="inferred from homology"/>
<dbReference type="Gene3D" id="1.10.10.10">
    <property type="entry name" value="Winged helix-like DNA-binding domain superfamily/Winged helix DNA-binding domain"/>
    <property type="match status" value="1"/>
</dbReference>
<comment type="caution">
    <text evidence="7">The sequence shown here is derived from an EMBL/GenBank/DDBJ whole genome shotgun (WGS) entry which is preliminary data.</text>
</comment>
<dbReference type="Pfam" id="PF04542">
    <property type="entry name" value="Sigma70_r2"/>
    <property type="match status" value="1"/>
</dbReference>
<dbReference type="PANTHER" id="PTHR43133">
    <property type="entry name" value="RNA POLYMERASE ECF-TYPE SIGMA FACTO"/>
    <property type="match status" value="1"/>
</dbReference>
<evidence type="ECO:0000256" key="2">
    <source>
        <dbReference type="ARBA" id="ARBA00023015"/>
    </source>
</evidence>
<dbReference type="InterPro" id="IPR013249">
    <property type="entry name" value="RNA_pol_sigma70_r4_t2"/>
</dbReference>
<evidence type="ECO:0000256" key="1">
    <source>
        <dbReference type="ARBA" id="ARBA00010641"/>
    </source>
</evidence>
<evidence type="ECO:0000256" key="4">
    <source>
        <dbReference type="ARBA" id="ARBA00023163"/>
    </source>
</evidence>
<dbReference type="Gene3D" id="1.10.1740.10">
    <property type="match status" value="1"/>
</dbReference>
<dbReference type="InterPro" id="IPR013325">
    <property type="entry name" value="RNA_pol_sigma_r2"/>
</dbReference>
<feature type="domain" description="RNA polymerase sigma-70 region 2" evidence="5">
    <location>
        <begin position="14"/>
        <end position="81"/>
    </location>
</feature>
<organism evidence="7 8">
    <name type="scientific">Alistipes finegoldii</name>
    <dbReference type="NCBI Taxonomy" id="214856"/>
    <lineage>
        <taxon>Bacteria</taxon>
        <taxon>Pseudomonadati</taxon>
        <taxon>Bacteroidota</taxon>
        <taxon>Bacteroidia</taxon>
        <taxon>Bacteroidales</taxon>
        <taxon>Rikenellaceae</taxon>
        <taxon>Alistipes</taxon>
    </lineage>
</organism>
<dbReference type="GO" id="GO:0003677">
    <property type="term" value="F:DNA binding"/>
    <property type="evidence" value="ECO:0007669"/>
    <property type="project" value="InterPro"/>
</dbReference>
<dbReference type="InterPro" id="IPR007627">
    <property type="entry name" value="RNA_pol_sigma70_r2"/>
</dbReference>
<evidence type="ECO:0000256" key="3">
    <source>
        <dbReference type="ARBA" id="ARBA00023082"/>
    </source>
</evidence>
<dbReference type="InterPro" id="IPR036388">
    <property type="entry name" value="WH-like_DNA-bd_sf"/>
</dbReference>
<keyword evidence="4" id="KW-0804">Transcription</keyword>
<dbReference type="EMBL" id="BQOL01000001">
    <property type="protein sequence ID" value="GKI18390.1"/>
    <property type="molecule type" value="Genomic_DNA"/>
</dbReference>
<protein>
    <submittedName>
        <fullName evidence="7">DNA-directed RNA polymerase sigma-70 factor</fullName>
    </submittedName>
</protein>
<accession>A0AA37KLY2</accession>
<evidence type="ECO:0000259" key="6">
    <source>
        <dbReference type="Pfam" id="PF08281"/>
    </source>
</evidence>
<dbReference type="SUPFAM" id="SSF88659">
    <property type="entry name" value="Sigma3 and sigma4 domains of RNA polymerase sigma factors"/>
    <property type="match status" value="1"/>
</dbReference>
<comment type="similarity">
    <text evidence="1">Belongs to the sigma-70 factor family. ECF subfamily.</text>
</comment>
<keyword evidence="3" id="KW-0731">Sigma factor</keyword>
<dbReference type="SUPFAM" id="SSF88946">
    <property type="entry name" value="Sigma2 domain of RNA polymerase sigma factors"/>
    <property type="match status" value="1"/>
</dbReference>
<dbReference type="RefSeq" id="WP_244076311.1">
    <property type="nucleotide sequence ID" value="NZ_AP025581.1"/>
</dbReference>
<dbReference type="NCBIfam" id="TIGR02937">
    <property type="entry name" value="sigma70-ECF"/>
    <property type="match status" value="1"/>
</dbReference>
<dbReference type="GO" id="GO:0000428">
    <property type="term" value="C:DNA-directed RNA polymerase complex"/>
    <property type="evidence" value="ECO:0007669"/>
    <property type="project" value="UniProtKB-KW"/>
</dbReference>
<feature type="domain" description="RNA polymerase sigma factor 70 region 4 type 2" evidence="6">
    <location>
        <begin position="106"/>
        <end position="157"/>
    </location>
</feature>
<keyword evidence="2" id="KW-0805">Transcription regulation</keyword>
<dbReference type="PANTHER" id="PTHR43133:SF45">
    <property type="entry name" value="RNA POLYMERASE ECF-TYPE SIGMA FACTOR"/>
    <property type="match status" value="1"/>
</dbReference>
<sequence length="163" mass="19247">MSLQRTKQYEFETFVREHRRIVGKVCYLYAMDSDDFDDLYQEVLINLWRGFDGFEGRAKVSSWVYRVALNTCISYYRRNRRHTGRLPLTDSLGAADEDSERGERLRELYALINRLDALEKAVVMLWLDELPYEEIAAITGLTRNNVASKLHRIKLKLREQANH</sequence>
<evidence type="ECO:0000313" key="7">
    <source>
        <dbReference type="EMBL" id="GKI18390.1"/>
    </source>
</evidence>
<evidence type="ECO:0000313" key="8">
    <source>
        <dbReference type="Proteomes" id="UP001055105"/>
    </source>
</evidence>
<reference evidence="7" key="1">
    <citation type="submission" date="2022-01" db="EMBL/GenBank/DDBJ databases">
        <title>Novel bile acid biosynthetic pathways are enriched in the microbiome of centenarians.</title>
        <authorList>
            <person name="Sato Y."/>
            <person name="Atarashi K."/>
            <person name="Plichta R.D."/>
            <person name="Arai Y."/>
            <person name="Sasajima S."/>
            <person name="Kearney M.S."/>
            <person name="Suda W."/>
            <person name="Takeshita K."/>
            <person name="Sasaki T."/>
            <person name="Okamoto S."/>
            <person name="Skelly N.A."/>
            <person name="Okamura Y."/>
            <person name="Vlamakis H."/>
            <person name="Li Y."/>
            <person name="Tanoue T."/>
            <person name="Takei H."/>
            <person name="Nittono H."/>
            <person name="Narushima S."/>
            <person name="Irie J."/>
            <person name="Itoh H."/>
            <person name="Moriya K."/>
            <person name="Sugiura Y."/>
            <person name="Suematsu M."/>
            <person name="Moritoki N."/>
            <person name="Shibata S."/>
            <person name="Littman R.D."/>
            <person name="Fischbach A.M."/>
            <person name="Uwamino Y."/>
            <person name="Inoue T."/>
            <person name="Honda A."/>
            <person name="Hattori M."/>
            <person name="Murai T."/>
            <person name="Xavier J.R."/>
            <person name="Hirose N."/>
            <person name="Honda K."/>
        </authorList>
    </citation>
    <scope>NUCLEOTIDE SEQUENCE</scope>
    <source>
        <strain evidence="7">CE91-St16</strain>
    </source>
</reference>
<dbReference type="Proteomes" id="UP001055105">
    <property type="component" value="Unassembled WGS sequence"/>
</dbReference>